<accession>A0A5D4RUU2</accession>
<dbReference type="Pfam" id="PF06338">
    <property type="entry name" value="ComK"/>
    <property type="match status" value="1"/>
</dbReference>
<proteinExistence type="predicted"/>
<dbReference type="GO" id="GO:0030420">
    <property type="term" value="P:establishment of competence for transformation"/>
    <property type="evidence" value="ECO:0007669"/>
    <property type="project" value="InterPro"/>
</dbReference>
<sequence>MGKNVKGGDGMSTKSRIIEEYEVNPHTMVLKPIEYGAKTFTQIIEVNDVLISPFKPLEILKKSCEYFGSSYEGLKEGTKTLTGIVYKAPIIVNPQMSLFFFPTTSPAKHECTWISHAFVKEYEPLEDGYTNVHLQNQQTCIVPISYSSFKNQMRKTAELRIAYSQRISEMETRYGLSAPDPSQVKMFYMDRDIPKQDA</sequence>
<reference evidence="1 2" key="1">
    <citation type="submission" date="2019-08" db="EMBL/GenBank/DDBJ databases">
        <title>Bacillus genomes from the desert of Cuatro Cienegas, Coahuila.</title>
        <authorList>
            <person name="Olmedo-Alvarez G."/>
        </authorList>
    </citation>
    <scope>NUCLEOTIDE SEQUENCE [LARGE SCALE GENOMIC DNA]</scope>
    <source>
        <strain evidence="1 2">CH108_3D</strain>
    </source>
</reference>
<dbReference type="AlphaFoldDB" id="A0A5D4RUU2"/>
<evidence type="ECO:0000313" key="1">
    <source>
        <dbReference type="EMBL" id="TYS54211.1"/>
    </source>
</evidence>
<gene>
    <name evidence="1" type="ORF">FZC83_13445</name>
</gene>
<name>A0A5D4RUU2_9BACI</name>
<dbReference type="InterPro" id="IPR010461">
    <property type="entry name" value="ComK"/>
</dbReference>
<dbReference type="Proteomes" id="UP000322997">
    <property type="component" value="Unassembled WGS sequence"/>
</dbReference>
<evidence type="ECO:0000313" key="2">
    <source>
        <dbReference type="Proteomes" id="UP000322997"/>
    </source>
</evidence>
<comment type="caution">
    <text evidence="1">The sequence shown here is derived from an EMBL/GenBank/DDBJ whole genome shotgun (WGS) entry which is preliminary data.</text>
</comment>
<organism evidence="1 2">
    <name type="scientific">Rossellomorea marisflavi</name>
    <dbReference type="NCBI Taxonomy" id="189381"/>
    <lineage>
        <taxon>Bacteria</taxon>
        <taxon>Bacillati</taxon>
        <taxon>Bacillota</taxon>
        <taxon>Bacilli</taxon>
        <taxon>Bacillales</taxon>
        <taxon>Bacillaceae</taxon>
        <taxon>Rossellomorea</taxon>
    </lineage>
</organism>
<dbReference type="EMBL" id="VTEQ01000003">
    <property type="protein sequence ID" value="TYS54211.1"/>
    <property type="molecule type" value="Genomic_DNA"/>
</dbReference>
<protein>
    <submittedName>
        <fullName evidence="1">Transcriptional regulator</fullName>
    </submittedName>
</protein>